<evidence type="ECO:0000256" key="2">
    <source>
        <dbReference type="RuleBase" id="RU003894"/>
    </source>
</evidence>
<dbReference type="CDD" id="cd00073">
    <property type="entry name" value="H15"/>
    <property type="match status" value="1"/>
</dbReference>
<protein>
    <recommendedName>
        <fullName evidence="4">H15 domain-containing protein</fullName>
    </recommendedName>
</protein>
<dbReference type="InterPro" id="IPR036390">
    <property type="entry name" value="WH_DNA-bd_sf"/>
</dbReference>
<dbReference type="InterPro" id="IPR005818">
    <property type="entry name" value="Histone_H1/H5_H15"/>
</dbReference>
<dbReference type="AlphaFoldDB" id="A0A3B5AAX3"/>
<dbReference type="InterPro" id="IPR005819">
    <property type="entry name" value="H1/H5"/>
</dbReference>
<evidence type="ECO:0000256" key="1">
    <source>
        <dbReference type="ARBA" id="ARBA00023125"/>
    </source>
</evidence>
<dbReference type="GO" id="GO:0005634">
    <property type="term" value="C:nucleus"/>
    <property type="evidence" value="ECO:0007669"/>
    <property type="project" value="UniProtKB-SubCell"/>
</dbReference>
<evidence type="ECO:0000259" key="4">
    <source>
        <dbReference type="PROSITE" id="PS51504"/>
    </source>
</evidence>
<name>A0A3B5AAX3_9TELE</name>
<dbReference type="PROSITE" id="PS51504">
    <property type="entry name" value="H15"/>
    <property type="match status" value="1"/>
</dbReference>
<feature type="region of interest" description="Disordered" evidence="3">
    <location>
        <begin position="1"/>
        <end position="33"/>
    </location>
</feature>
<dbReference type="InterPro" id="IPR036388">
    <property type="entry name" value="WH-like_DNA-bd_sf"/>
</dbReference>
<dbReference type="GO" id="GO:0006334">
    <property type="term" value="P:nucleosome assembly"/>
    <property type="evidence" value="ECO:0007669"/>
    <property type="project" value="InterPro"/>
</dbReference>
<dbReference type="GeneTree" id="ENSGT00950000183089"/>
<dbReference type="Pfam" id="PF00538">
    <property type="entry name" value="Linker_histone"/>
    <property type="match status" value="1"/>
</dbReference>
<reference evidence="5" key="1">
    <citation type="submission" date="2023-09" db="UniProtKB">
        <authorList>
            <consortium name="Ensembl"/>
        </authorList>
    </citation>
    <scope>IDENTIFICATION</scope>
</reference>
<dbReference type="STRING" id="144197.ENSSPAP00000018593"/>
<organism evidence="5">
    <name type="scientific">Stegastes partitus</name>
    <name type="common">bicolor damselfish</name>
    <dbReference type="NCBI Taxonomy" id="144197"/>
    <lineage>
        <taxon>Eukaryota</taxon>
        <taxon>Metazoa</taxon>
        <taxon>Chordata</taxon>
        <taxon>Craniata</taxon>
        <taxon>Vertebrata</taxon>
        <taxon>Euteleostomi</taxon>
        <taxon>Actinopterygii</taxon>
        <taxon>Neopterygii</taxon>
        <taxon>Teleostei</taxon>
        <taxon>Neoteleostei</taxon>
        <taxon>Acanthomorphata</taxon>
        <taxon>Ovalentaria</taxon>
        <taxon>Pomacentridae</taxon>
        <taxon>Stegastes</taxon>
    </lineage>
</organism>
<comment type="similarity">
    <text evidence="2">Belongs to the histone H1/H5 family.</text>
</comment>
<dbReference type="SUPFAM" id="SSF46785">
    <property type="entry name" value="Winged helix' DNA-binding domain"/>
    <property type="match status" value="1"/>
</dbReference>
<feature type="domain" description="H15" evidence="4">
    <location>
        <begin position="32"/>
        <end position="105"/>
    </location>
</feature>
<keyword evidence="2" id="KW-0539">Nucleus</keyword>
<dbReference type="SMART" id="SM00526">
    <property type="entry name" value="H15"/>
    <property type="match status" value="1"/>
</dbReference>
<dbReference type="PRINTS" id="PR00624">
    <property type="entry name" value="HISTONEH5"/>
</dbReference>
<dbReference type="Gene3D" id="1.10.10.10">
    <property type="entry name" value="Winged helix-like DNA-binding domain superfamily/Winged helix DNA-binding domain"/>
    <property type="match status" value="1"/>
</dbReference>
<proteinExistence type="inferred from homology"/>
<dbReference type="Ensembl" id="ENSSPAT00000018873.1">
    <property type="protein sequence ID" value="ENSSPAP00000018593.1"/>
    <property type="gene ID" value="ENSSPAG00000014037.1"/>
</dbReference>
<evidence type="ECO:0000256" key="3">
    <source>
        <dbReference type="SAM" id="MobiDB-lite"/>
    </source>
</evidence>
<keyword evidence="1 2" id="KW-0238">DNA-binding</keyword>
<dbReference type="GO" id="GO:0030527">
    <property type="term" value="F:structural constituent of chromatin"/>
    <property type="evidence" value="ECO:0007669"/>
    <property type="project" value="InterPro"/>
</dbReference>
<dbReference type="GO" id="GO:0003677">
    <property type="term" value="F:DNA binding"/>
    <property type="evidence" value="ECO:0007669"/>
    <property type="project" value="UniProtKB-KW"/>
</dbReference>
<feature type="compositionally biased region" description="Basic residues" evidence="3">
    <location>
        <begin position="18"/>
        <end position="32"/>
    </location>
</feature>
<evidence type="ECO:0000313" key="5">
    <source>
        <dbReference type="Ensembl" id="ENSSPAP00000018593.1"/>
    </source>
</evidence>
<keyword evidence="2" id="KW-0158">Chromosome</keyword>
<sequence length="111" mass="11574">MAEVAPAAPAAPVAPAKPAKKKATGVKPKKKAGPGAAELVLKAVSASKERKGVSYIHLKRYCASEGYDVEHNGAHLKRAIKSMVARGLLTQTKGTGASGSFKCELILTRYS</sequence>
<accession>A0A3B5AAX3</accession>
<comment type="subcellular location">
    <subcellularLocation>
        <location evidence="2">Nucleus</location>
    </subcellularLocation>
</comment>
<feature type="compositionally biased region" description="Low complexity" evidence="3">
    <location>
        <begin position="1"/>
        <end position="17"/>
    </location>
</feature>
<dbReference type="GO" id="GO:0000786">
    <property type="term" value="C:nucleosome"/>
    <property type="evidence" value="ECO:0007669"/>
    <property type="project" value="InterPro"/>
</dbReference>